<keyword evidence="7 15" id="KW-0732">Signal</keyword>
<dbReference type="Gene3D" id="3.10.560.10">
    <property type="entry name" value="Outer membrane lipoprotein wza domain like"/>
    <property type="match status" value="2"/>
</dbReference>
<dbReference type="GO" id="GO:0015159">
    <property type="term" value="F:polysaccharide transmembrane transporter activity"/>
    <property type="evidence" value="ECO:0007669"/>
    <property type="project" value="InterPro"/>
</dbReference>
<dbReference type="GO" id="GO:0015288">
    <property type="term" value="F:porin activity"/>
    <property type="evidence" value="ECO:0007669"/>
    <property type="project" value="UniProtKB-KW"/>
</dbReference>
<comment type="caution">
    <text evidence="19">The sequence shown here is derived from an EMBL/GenBank/DDBJ whole genome shotgun (WGS) entry which is preliminary data.</text>
</comment>
<evidence type="ECO:0000256" key="6">
    <source>
        <dbReference type="ARBA" id="ARBA00022692"/>
    </source>
</evidence>
<evidence type="ECO:0000256" key="7">
    <source>
        <dbReference type="ARBA" id="ARBA00022729"/>
    </source>
</evidence>
<evidence type="ECO:0000256" key="12">
    <source>
        <dbReference type="ARBA" id="ARBA00023139"/>
    </source>
</evidence>
<protein>
    <recommendedName>
        <fullName evidence="20">Polysaccharide export protein</fullName>
    </recommendedName>
</protein>
<evidence type="ECO:0008006" key="20">
    <source>
        <dbReference type="Google" id="ProtNLM"/>
    </source>
</evidence>
<evidence type="ECO:0000256" key="5">
    <source>
        <dbReference type="ARBA" id="ARBA00022597"/>
    </source>
</evidence>
<keyword evidence="5" id="KW-0762">Sugar transport</keyword>
<organism evidence="19">
    <name type="scientific">Thermosulfidibacter takaii</name>
    <dbReference type="NCBI Taxonomy" id="412593"/>
    <lineage>
        <taxon>Bacteria</taxon>
        <taxon>Pseudomonadati</taxon>
        <taxon>Thermosulfidibacterota</taxon>
        <taxon>Thermosulfidibacteria</taxon>
        <taxon>Thermosulfidibacterales</taxon>
        <taxon>Thermosulfidibacteraceae</taxon>
    </lineage>
</organism>
<evidence type="ECO:0000259" key="18">
    <source>
        <dbReference type="Pfam" id="PF22461"/>
    </source>
</evidence>
<dbReference type="InterPro" id="IPR003715">
    <property type="entry name" value="Poly_export_N"/>
</dbReference>
<dbReference type="AlphaFoldDB" id="A0A7C0U704"/>
<dbReference type="EMBL" id="DQWS01000172">
    <property type="protein sequence ID" value="HDD53330.1"/>
    <property type="molecule type" value="Genomic_DNA"/>
</dbReference>
<feature type="domain" description="Soluble ligand binding" evidence="17">
    <location>
        <begin position="229"/>
        <end position="277"/>
    </location>
</feature>
<dbReference type="Pfam" id="PF02563">
    <property type="entry name" value="Poly_export"/>
    <property type="match status" value="1"/>
</dbReference>
<evidence type="ECO:0000256" key="3">
    <source>
        <dbReference type="ARBA" id="ARBA00022448"/>
    </source>
</evidence>
<feature type="chain" id="PRO_5027950639" description="Polysaccharide export protein" evidence="15">
    <location>
        <begin position="23"/>
        <end position="343"/>
    </location>
</feature>
<evidence type="ECO:0000256" key="9">
    <source>
        <dbReference type="ARBA" id="ARBA00023065"/>
    </source>
</evidence>
<dbReference type="PROSITE" id="PS51257">
    <property type="entry name" value="PROKAR_LIPOPROTEIN"/>
    <property type="match status" value="1"/>
</dbReference>
<keyword evidence="8" id="KW-0625">Polysaccharide transport</keyword>
<evidence type="ECO:0000313" key="19">
    <source>
        <dbReference type="EMBL" id="HDD53330.1"/>
    </source>
</evidence>
<dbReference type="InterPro" id="IPR019554">
    <property type="entry name" value="Soluble_ligand-bd"/>
</dbReference>
<feature type="domain" description="SLBB" evidence="18">
    <location>
        <begin position="141"/>
        <end position="223"/>
    </location>
</feature>
<evidence type="ECO:0000256" key="14">
    <source>
        <dbReference type="ARBA" id="ARBA00023288"/>
    </source>
</evidence>
<keyword evidence="13" id="KW-0998">Cell outer membrane</keyword>
<keyword evidence="11" id="KW-0472">Membrane</keyword>
<dbReference type="Pfam" id="PF10531">
    <property type="entry name" value="SLBB"/>
    <property type="match status" value="1"/>
</dbReference>
<dbReference type="GO" id="GO:0046930">
    <property type="term" value="C:pore complex"/>
    <property type="evidence" value="ECO:0007669"/>
    <property type="project" value="UniProtKB-KW"/>
</dbReference>
<dbReference type="Pfam" id="PF22461">
    <property type="entry name" value="SLBB_2"/>
    <property type="match status" value="1"/>
</dbReference>
<dbReference type="Proteomes" id="UP000885690">
    <property type="component" value="Unassembled WGS sequence"/>
</dbReference>
<evidence type="ECO:0000256" key="8">
    <source>
        <dbReference type="ARBA" id="ARBA00023047"/>
    </source>
</evidence>
<keyword evidence="12" id="KW-0564">Palmitate</keyword>
<evidence type="ECO:0000259" key="16">
    <source>
        <dbReference type="Pfam" id="PF02563"/>
    </source>
</evidence>
<evidence type="ECO:0000256" key="10">
    <source>
        <dbReference type="ARBA" id="ARBA00023114"/>
    </source>
</evidence>
<evidence type="ECO:0000256" key="15">
    <source>
        <dbReference type="SAM" id="SignalP"/>
    </source>
</evidence>
<keyword evidence="4" id="KW-1134">Transmembrane beta strand</keyword>
<comment type="subcellular location">
    <subcellularLocation>
        <location evidence="1">Cell outer membrane</location>
        <topology evidence="1">Multi-pass membrane protein</topology>
    </subcellularLocation>
</comment>
<dbReference type="PANTHER" id="PTHR33619:SF3">
    <property type="entry name" value="POLYSACCHARIDE EXPORT PROTEIN GFCE-RELATED"/>
    <property type="match status" value="1"/>
</dbReference>
<dbReference type="GO" id="GO:0009279">
    <property type="term" value="C:cell outer membrane"/>
    <property type="evidence" value="ECO:0007669"/>
    <property type="project" value="UniProtKB-SubCell"/>
</dbReference>
<name>A0A7C0U704_9BACT</name>
<keyword evidence="3" id="KW-0813">Transport</keyword>
<reference evidence="19" key="1">
    <citation type="journal article" date="2020" name="mSystems">
        <title>Genome- and Community-Level Interaction Insights into Carbon Utilization and Element Cycling Functions of Hydrothermarchaeota in Hydrothermal Sediment.</title>
        <authorList>
            <person name="Zhou Z."/>
            <person name="Liu Y."/>
            <person name="Xu W."/>
            <person name="Pan J."/>
            <person name="Luo Z.H."/>
            <person name="Li M."/>
        </authorList>
    </citation>
    <scope>NUCLEOTIDE SEQUENCE [LARGE SCALE GENOMIC DNA]</scope>
    <source>
        <strain evidence="19">HyVt-115</strain>
    </source>
</reference>
<keyword evidence="6" id="KW-0812">Transmembrane</keyword>
<keyword evidence="10" id="KW-0626">Porin</keyword>
<gene>
    <name evidence="19" type="ORF">ENF32_04615</name>
</gene>
<comment type="similarity">
    <text evidence="2">Belongs to the BexD/CtrA/VexA family.</text>
</comment>
<evidence type="ECO:0000256" key="1">
    <source>
        <dbReference type="ARBA" id="ARBA00004571"/>
    </source>
</evidence>
<dbReference type="InterPro" id="IPR054765">
    <property type="entry name" value="SLBB_dom"/>
</dbReference>
<sequence length="343" mass="36683">MGGMKKGWLLCVLFFLSVTLGACSTPYSSSGRVGEVAQKAQESKREAFNQMLFKAAASVGEVEYRLGPGDVIQVSVFGIRELGNLEGELDTLGRVSLPLVGEVELGGLTLSEAQEVLTKAFGKYVLQPRINLAVKEYRSYRVSVLGEVNKPDVYALRGGRTLLDVLAMAGGLSGDASHTVTLVRLGKERKSMIIDLDSLVSMDASKGGVKYNIVLEPGDVVYVPKAGSVFVDGYVRRPGSFPLSTPITLTQAIALAGGMLDEAAPDKVAIYRVGEKGRRFMVKVDLDKIRRGEMVDPPLKDNDVVVVPSSGVKVFVSRFLGFFGFGFSRASGGASYGVNVGNK</sequence>
<evidence type="ECO:0000256" key="13">
    <source>
        <dbReference type="ARBA" id="ARBA00023237"/>
    </source>
</evidence>
<evidence type="ECO:0000256" key="4">
    <source>
        <dbReference type="ARBA" id="ARBA00022452"/>
    </source>
</evidence>
<dbReference type="InterPro" id="IPR049712">
    <property type="entry name" value="Poly_export"/>
</dbReference>
<evidence type="ECO:0000256" key="11">
    <source>
        <dbReference type="ARBA" id="ARBA00023136"/>
    </source>
</evidence>
<keyword evidence="9" id="KW-0406">Ion transport</keyword>
<keyword evidence="14" id="KW-0449">Lipoprotein</keyword>
<accession>A0A7C0U704</accession>
<evidence type="ECO:0000259" key="17">
    <source>
        <dbReference type="Pfam" id="PF10531"/>
    </source>
</evidence>
<dbReference type="GO" id="GO:0006811">
    <property type="term" value="P:monoatomic ion transport"/>
    <property type="evidence" value="ECO:0007669"/>
    <property type="project" value="UniProtKB-KW"/>
</dbReference>
<evidence type="ECO:0000256" key="2">
    <source>
        <dbReference type="ARBA" id="ARBA00009450"/>
    </source>
</evidence>
<feature type="domain" description="Polysaccharide export protein N-terminal" evidence="16">
    <location>
        <begin position="63"/>
        <end position="134"/>
    </location>
</feature>
<dbReference type="PANTHER" id="PTHR33619">
    <property type="entry name" value="POLYSACCHARIDE EXPORT PROTEIN GFCE-RELATED"/>
    <property type="match status" value="1"/>
</dbReference>
<proteinExistence type="inferred from homology"/>
<feature type="signal peptide" evidence="15">
    <location>
        <begin position="1"/>
        <end position="22"/>
    </location>
</feature>